<dbReference type="SMART" id="SM00740">
    <property type="entry name" value="PASTA"/>
    <property type="match status" value="1"/>
</dbReference>
<evidence type="ECO:0000256" key="12">
    <source>
        <dbReference type="ARBA" id="ARBA00034000"/>
    </source>
</evidence>
<keyword evidence="10" id="KW-0511">Multifunctional enzyme</keyword>
<keyword evidence="4" id="KW-0645">Protease</keyword>
<dbReference type="GO" id="GO:0009002">
    <property type="term" value="F:serine-type D-Ala-D-Ala carboxypeptidase activity"/>
    <property type="evidence" value="ECO:0007669"/>
    <property type="project" value="UniProtKB-EC"/>
</dbReference>
<evidence type="ECO:0000259" key="15">
    <source>
        <dbReference type="PROSITE" id="PS51178"/>
    </source>
</evidence>
<evidence type="ECO:0000256" key="13">
    <source>
        <dbReference type="ARBA" id="ARBA00049902"/>
    </source>
</evidence>
<dbReference type="SUPFAM" id="SSF53955">
    <property type="entry name" value="Lysozyme-like"/>
    <property type="match status" value="1"/>
</dbReference>
<dbReference type="GO" id="GO:0006508">
    <property type="term" value="P:proteolysis"/>
    <property type="evidence" value="ECO:0007669"/>
    <property type="project" value="UniProtKB-KW"/>
</dbReference>
<protein>
    <submittedName>
        <fullName evidence="16">Penicillin-binding protein</fullName>
    </submittedName>
</protein>
<feature type="compositionally biased region" description="Acidic residues" evidence="14">
    <location>
        <begin position="793"/>
        <end position="814"/>
    </location>
</feature>
<organism evidence="16 17">
    <name type="scientific">Kineosporia babensis</name>
    <dbReference type="NCBI Taxonomy" id="499548"/>
    <lineage>
        <taxon>Bacteria</taxon>
        <taxon>Bacillati</taxon>
        <taxon>Actinomycetota</taxon>
        <taxon>Actinomycetes</taxon>
        <taxon>Kineosporiales</taxon>
        <taxon>Kineosporiaceae</taxon>
        <taxon>Kineosporia</taxon>
    </lineage>
</organism>
<keyword evidence="5" id="KW-0328">Glycosyltransferase</keyword>
<dbReference type="Gene3D" id="1.10.3810.10">
    <property type="entry name" value="Biosynthetic peptidoglycan transglycosylase-like"/>
    <property type="match status" value="1"/>
</dbReference>
<dbReference type="GO" id="GO:0071555">
    <property type="term" value="P:cell wall organization"/>
    <property type="evidence" value="ECO:0007669"/>
    <property type="project" value="UniProtKB-KW"/>
</dbReference>
<name>A0A9X1NA79_9ACTN</name>
<comment type="catalytic activity">
    <reaction evidence="13">
        <text>[GlcNAc-(1-&gt;4)-Mur2Ac(oyl-L-Ala-gamma-D-Glu-L-Lys-D-Ala-D-Ala)](n)-di-trans,octa-cis-undecaprenyl diphosphate + beta-D-GlcNAc-(1-&gt;4)-Mur2Ac(oyl-L-Ala-gamma-D-Glu-L-Lys-D-Ala-D-Ala)-di-trans,octa-cis-undecaprenyl diphosphate = [GlcNAc-(1-&gt;4)-Mur2Ac(oyl-L-Ala-gamma-D-Glu-L-Lys-D-Ala-D-Ala)](n+1)-di-trans,octa-cis-undecaprenyl diphosphate + di-trans,octa-cis-undecaprenyl diphosphate + H(+)</text>
        <dbReference type="Rhea" id="RHEA:23708"/>
        <dbReference type="Rhea" id="RHEA-COMP:9602"/>
        <dbReference type="Rhea" id="RHEA-COMP:9603"/>
        <dbReference type="ChEBI" id="CHEBI:15378"/>
        <dbReference type="ChEBI" id="CHEBI:58405"/>
        <dbReference type="ChEBI" id="CHEBI:60033"/>
        <dbReference type="ChEBI" id="CHEBI:78435"/>
        <dbReference type="EC" id="2.4.99.28"/>
    </reaction>
</comment>
<dbReference type="FunFam" id="1.10.3810.10:FF:000001">
    <property type="entry name" value="Penicillin-binding protein 1A"/>
    <property type="match status" value="1"/>
</dbReference>
<dbReference type="InterPro" id="IPR023346">
    <property type="entry name" value="Lysozyme-like_dom_sf"/>
</dbReference>
<keyword evidence="3" id="KW-0121">Carboxypeptidase</keyword>
<dbReference type="PANTHER" id="PTHR32282">
    <property type="entry name" value="BINDING PROTEIN TRANSPEPTIDASE, PUTATIVE-RELATED"/>
    <property type="match status" value="1"/>
</dbReference>
<dbReference type="InterPro" id="IPR050396">
    <property type="entry name" value="Glycosyltr_51/Transpeptidase"/>
</dbReference>
<dbReference type="Pfam" id="PF03793">
    <property type="entry name" value="PASTA"/>
    <property type="match status" value="1"/>
</dbReference>
<evidence type="ECO:0000256" key="10">
    <source>
        <dbReference type="ARBA" id="ARBA00023268"/>
    </source>
</evidence>
<evidence type="ECO:0000313" key="16">
    <source>
        <dbReference type="EMBL" id="MCD5311227.1"/>
    </source>
</evidence>
<dbReference type="Gene3D" id="3.40.710.10">
    <property type="entry name" value="DD-peptidase/beta-lactamase superfamily"/>
    <property type="match status" value="1"/>
</dbReference>
<evidence type="ECO:0000256" key="8">
    <source>
        <dbReference type="ARBA" id="ARBA00022960"/>
    </source>
</evidence>
<evidence type="ECO:0000256" key="5">
    <source>
        <dbReference type="ARBA" id="ARBA00022676"/>
    </source>
</evidence>
<dbReference type="Proteomes" id="UP001138997">
    <property type="component" value="Unassembled WGS sequence"/>
</dbReference>
<evidence type="ECO:0000256" key="11">
    <source>
        <dbReference type="ARBA" id="ARBA00023316"/>
    </source>
</evidence>
<dbReference type="EMBL" id="JAJOMB010000004">
    <property type="protein sequence ID" value="MCD5311227.1"/>
    <property type="molecule type" value="Genomic_DNA"/>
</dbReference>
<evidence type="ECO:0000256" key="1">
    <source>
        <dbReference type="ARBA" id="ARBA00007090"/>
    </source>
</evidence>
<dbReference type="CDD" id="cd06577">
    <property type="entry name" value="PASTA_pknB"/>
    <property type="match status" value="1"/>
</dbReference>
<feature type="compositionally biased region" description="Gly residues" evidence="14">
    <location>
        <begin position="815"/>
        <end position="829"/>
    </location>
</feature>
<evidence type="ECO:0000256" key="6">
    <source>
        <dbReference type="ARBA" id="ARBA00022679"/>
    </source>
</evidence>
<comment type="caution">
    <text evidence="16">The sequence shown here is derived from an EMBL/GenBank/DDBJ whole genome shotgun (WGS) entry which is preliminary data.</text>
</comment>
<keyword evidence="17" id="KW-1185">Reference proteome</keyword>
<dbReference type="GO" id="GO:0008360">
    <property type="term" value="P:regulation of cell shape"/>
    <property type="evidence" value="ECO:0007669"/>
    <property type="project" value="UniProtKB-KW"/>
</dbReference>
<evidence type="ECO:0000256" key="14">
    <source>
        <dbReference type="SAM" id="MobiDB-lite"/>
    </source>
</evidence>
<evidence type="ECO:0000313" key="17">
    <source>
        <dbReference type="Proteomes" id="UP001138997"/>
    </source>
</evidence>
<dbReference type="Pfam" id="PF00905">
    <property type="entry name" value="Transpeptidase"/>
    <property type="match status" value="1"/>
</dbReference>
<dbReference type="GO" id="GO:0030288">
    <property type="term" value="C:outer membrane-bounded periplasmic space"/>
    <property type="evidence" value="ECO:0007669"/>
    <property type="project" value="TreeGrafter"/>
</dbReference>
<dbReference type="InterPro" id="IPR005543">
    <property type="entry name" value="PASTA_dom"/>
</dbReference>
<feature type="compositionally biased region" description="Low complexity" evidence="14">
    <location>
        <begin position="830"/>
        <end position="844"/>
    </location>
</feature>
<dbReference type="InterPro" id="IPR036950">
    <property type="entry name" value="PBP_transglycosylase"/>
</dbReference>
<keyword evidence="8" id="KW-0133">Cell shape</keyword>
<dbReference type="PROSITE" id="PS51178">
    <property type="entry name" value="PASTA"/>
    <property type="match status" value="1"/>
</dbReference>
<comment type="similarity">
    <text evidence="1">In the C-terminal section; belongs to the transpeptidase family.</text>
</comment>
<evidence type="ECO:0000256" key="3">
    <source>
        <dbReference type="ARBA" id="ARBA00022645"/>
    </source>
</evidence>
<dbReference type="AlphaFoldDB" id="A0A9X1NA79"/>
<dbReference type="GO" id="GO:0008658">
    <property type="term" value="F:penicillin binding"/>
    <property type="evidence" value="ECO:0007669"/>
    <property type="project" value="InterPro"/>
</dbReference>
<evidence type="ECO:0000256" key="2">
    <source>
        <dbReference type="ARBA" id="ARBA00007739"/>
    </source>
</evidence>
<dbReference type="InterPro" id="IPR001460">
    <property type="entry name" value="PCN-bd_Tpept"/>
</dbReference>
<feature type="region of interest" description="Disordered" evidence="14">
    <location>
        <begin position="750"/>
        <end position="856"/>
    </location>
</feature>
<feature type="compositionally biased region" description="Polar residues" evidence="14">
    <location>
        <begin position="773"/>
        <end position="782"/>
    </location>
</feature>
<dbReference type="GO" id="GO:0008955">
    <property type="term" value="F:peptidoglycan glycosyltransferase activity"/>
    <property type="evidence" value="ECO:0007669"/>
    <property type="project" value="UniProtKB-EC"/>
</dbReference>
<dbReference type="Pfam" id="PF00912">
    <property type="entry name" value="Transgly"/>
    <property type="match status" value="1"/>
</dbReference>
<comment type="catalytic activity">
    <reaction evidence="12">
        <text>Preferential cleavage: (Ac)2-L-Lys-D-Ala-|-D-Ala. Also transpeptidation of peptidyl-alanyl moieties that are N-acyl substituents of D-alanine.</text>
        <dbReference type="EC" id="3.4.16.4"/>
    </reaction>
</comment>
<dbReference type="RefSeq" id="WP_231440405.1">
    <property type="nucleotide sequence ID" value="NZ_JAJOMB010000004.1"/>
</dbReference>
<gene>
    <name evidence="16" type="ORF">LR394_09980</name>
</gene>
<sequence length="856" mass="90340">MSPAPAPRNVLGLLGAFVVTSLVAGILAAGLAVPAIGASGLATTTAIDAFNELPSELEEPQVAANTRVLAADGSLLATFYDENRVPVDLKQVSPFMQTAIVAIEDERFYDHGGVDPKGLIRALVVNEISGGVSQGASTLTQQLVKNLLKQAAYLEGDEAAYDAAQEQTNERKLREIRLASALEKKLSKKEILQEYLNIAWFGGQVNGIEAASKYYFGTSAAKLTLPQAATLAGMVQSPPQFNIAVKSRQKDALKRRNTVLNKMYQQGMIDEETRDKAVASKLKPKITPTYQGCANSGRRAYYCDYVFNLLTKSPDFAFLGKTAEQRALQIKRGGYTIKTYLDPKILKSAWEASIEAIPPKDDSRVATATVTVEPGSGKVLSMIQNKYYNPGKGRQNTTINYSTDFNYGGSSGFQTGSTFKPVVLAAWLKAGKSLNASISGSAPYVAANDSFKTCVDTPLVGTWTVYNASDSKGGGSMSVMNATAQSVNTAYARMEQQLNLCDVAETAEELGMHQAQTTRDPCITGNLGSDVKKPKMTSKIPGCVPSVVLGVASQSPLTMANAYATFASGGIRCDPVAISSITDRFGKELPIPDAECKRTMQAKVANTVTLGLSKVFTGGTASSTGPLESGQPASGKTGTTNNSQDSWFVGYTPQLATAVWVGPETVNGKRKEMRRIYINGNYEYNVYGGTIAAPIWKEIMTDALKGKKIKEFPEADDELTKVPTTSVPWVVGMSPDDARDRLEDAGFAVQQGSELETSDQPAGTVARMDPSGRASTGTTITIYISAGPNTGGGDDDPGDDGGGDQGDGGDDGDDGGGNGGNGGGDGGNGVDQAQNAADQVQNAAEEARDATGRGRP</sequence>
<dbReference type="Gene3D" id="3.30.10.20">
    <property type="match status" value="1"/>
</dbReference>
<accession>A0A9X1NA79</accession>
<dbReference type="SUPFAM" id="SSF56601">
    <property type="entry name" value="beta-lactamase/transpeptidase-like"/>
    <property type="match status" value="1"/>
</dbReference>
<evidence type="ECO:0000256" key="9">
    <source>
        <dbReference type="ARBA" id="ARBA00022984"/>
    </source>
</evidence>
<keyword evidence="9" id="KW-0573">Peptidoglycan synthesis</keyword>
<reference evidence="16" key="1">
    <citation type="submission" date="2021-11" db="EMBL/GenBank/DDBJ databases">
        <title>Streptomyces corallinus and Kineosporia corallina sp. nov., two new coral-derived marine actinobacteria.</title>
        <authorList>
            <person name="Buangrab K."/>
            <person name="Sutthacheep M."/>
            <person name="Yeemin T."/>
            <person name="Harunari E."/>
            <person name="Igarashi Y."/>
            <person name="Sripreechasak P."/>
            <person name="Kanchanasin P."/>
            <person name="Tanasupawat S."/>
            <person name="Phongsopitanun W."/>
        </authorList>
    </citation>
    <scope>NUCLEOTIDE SEQUENCE</scope>
    <source>
        <strain evidence="16">JCM 31032</strain>
    </source>
</reference>
<feature type="compositionally biased region" description="Polar residues" evidence="14">
    <location>
        <begin position="750"/>
        <end position="761"/>
    </location>
</feature>
<feature type="region of interest" description="Disordered" evidence="14">
    <location>
        <begin position="621"/>
        <end position="644"/>
    </location>
</feature>
<dbReference type="InterPro" id="IPR012338">
    <property type="entry name" value="Beta-lactam/transpept-like"/>
</dbReference>
<comment type="similarity">
    <text evidence="2">In the N-terminal section; belongs to the glycosyltransferase 51 family.</text>
</comment>
<keyword evidence="7" id="KW-0378">Hydrolase</keyword>
<dbReference type="InterPro" id="IPR001264">
    <property type="entry name" value="Glyco_trans_51"/>
</dbReference>
<keyword evidence="11" id="KW-0961">Cell wall biogenesis/degradation</keyword>
<proteinExistence type="inferred from homology"/>
<evidence type="ECO:0000256" key="4">
    <source>
        <dbReference type="ARBA" id="ARBA00022670"/>
    </source>
</evidence>
<feature type="compositionally biased region" description="Basic and acidic residues" evidence="14">
    <location>
        <begin position="845"/>
        <end position="856"/>
    </location>
</feature>
<evidence type="ECO:0000256" key="7">
    <source>
        <dbReference type="ARBA" id="ARBA00022801"/>
    </source>
</evidence>
<dbReference type="PANTHER" id="PTHR32282:SF33">
    <property type="entry name" value="PEPTIDOGLYCAN GLYCOSYLTRANSFERASE"/>
    <property type="match status" value="1"/>
</dbReference>
<keyword evidence="6" id="KW-0808">Transferase</keyword>
<dbReference type="GO" id="GO:0009252">
    <property type="term" value="P:peptidoglycan biosynthetic process"/>
    <property type="evidence" value="ECO:0007669"/>
    <property type="project" value="UniProtKB-KW"/>
</dbReference>
<feature type="domain" description="PASTA" evidence="15">
    <location>
        <begin position="721"/>
        <end position="786"/>
    </location>
</feature>